<dbReference type="SUPFAM" id="SSF53756">
    <property type="entry name" value="UDP-Glycosyltransferase/glycogen phosphorylase"/>
    <property type="match status" value="1"/>
</dbReference>
<dbReference type="InterPro" id="IPR001173">
    <property type="entry name" value="Glyco_trans_2-like"/>
</dbReference>
<evidence type="ECO:0000256" key="1">
    <source>
        <dbReference type="ARBA" id="ARBA00004776"/>
    </source>
</evidence>
<dbReference type="PANTHER" id="PTHR43179">
    <property type="entry name" value="RHAMNOSYLTRANSFERASE WBBL"/>
    <property type="match status" value="1"/>
</dbReference>
<feature type="domain" description="WsaF N-terminal" evidence="6">
    <location>
        <begin position="631"/>
        <end position="759"/>
    </location>
</feature>
<evidence type="ECO:0000259" key="6">
    <source>
        <dbReference type="Pfam" id="PF21374"/>
    </source>
</evidence>
<dbReference type="Proteomes" id="UP000198891">
    <property type="component" value="Unassembled WGS sequence"/>
</dbReference>
<evidence type="ECO:0000313" key="9">
    <source>
        <dbReference type="Proteomes" id="UP000198891"/>
    </source>
</evidence>
<dbReference type="Pfam" id="PF22772">
    <property type="entry name" value="WsaF_C"/>
    <property type="match status" value="1"/>
</dbReference>
<evidence type="ECO:0000256" key="2">
    <source>
        <dbReference type="ARBA" id="ARBA00006739"/>
    </source>
</evidence>
<sequence>MEKDHVENMVSIKRAVVDGLRKTLPPGSRSRSFAAAGFHSMRGAIDLVRTTRHNFAQVQSSEPGLESYSAWRRQQPAPSDQIPLGASLVSFTVIIEVAPGTSLAQVQKTRASVGSQAGLRVEIMEKESGSDIGSLVSGVKEDFVLFLRAGSTLEAHALADLAKKHRVDPGLALVAFDSDLRSATGSLSRPQFRPTWSPEMLLGANYLDRAFAVSSKALRETPHLSLNDLGVWRLLLDLDLIATQAGNVNRVLLHEPADWRTPATAEEAEMVREALERRGENAETSVKDGVVRVLFQPAEWPSVSIVIPTRHSRANLGVVLPSLARTDYPSFDVTVIDNGGESDANNEWYSANENGLDLSVIWWTEQPFNYSRVNNYAVRSTSGEVVLMLNDDTEIVDPLWLQEMVGQLMRPNIGTVGVQHRRGDGRIQHGGVTVGPGGSADNLFAGMEPGSDSLLGPTSWYRDSLAVTGACVAIRRTDFEASGGLAENFILCGSDVVLGLDQIIAGRRNVVVPFDTVRHLESVTRGSNNPVEDYYASYWRYSPWLSGGDPYSSPNVSRLTAVPRFSNRRDPSPVKIALTGMGRAYTKVAQNSNISAEAVALLAAATVSSAQVRAVKEQHASIEGRREVKTINWFIPDIDMPFFGGLNTAFRLADKLRRDHGVHNRFIVLGEVHELFIHTALTAAFPGLAEADIHFYDGSDASLAELPAADAAVATLWLTASHVAKVQGTPRKFYLMQDYEPAFYPASTMFAMAEESYRLGLYGICNTDSMHRIYTEEYKGKATYFTPAVDQGIYNAVDRRTKGDDEPVTIFAYARDHFRNCWEMVYAALSEIKRIHGDGVRIVAAGARYLPESADFIDMGLLDYRATGAVYRETDIGLTMQISRHPSYLPLELMSSGVPMVAPDSEWFQWIFDDGENSLTVMRTLDDVVEKLDTLVRDAQLRSRLRANALDTIARNHSSWDEAFEGIYDYFCDPEAATPR</sequence>
<comment type="pathway">
    <text evidence="1">Cell wall biogenesis; cell wall polysaccharide biosynthesis.</text>
</comment>
<proteinExistence type="inferred from homology"/>
<dbReference type="AlphaFoldDB" id="A0A1H3STP0"/>
<dbReference type="InterPro" id="IPR055050">
    <property type="entry name" value="WsaF_C"/>
</dbReference>
<name>A0A1H3STP0_9MICO</name>
<keyword evidence="4 8" id="KW-0808">Transferase</keyword>
<dbReference type="GO" id="GO:0016757">
    <property type="term" value="F:glycosyltransferase activity"/>
    <property type="evidence" value="ECO:0007669"/>
    <property type="project" value="UniProtKB-KW"/>
</dbReference>
<evidence type="ECO:0000313" key="8">
    <source>
        <dbReference type="EMBL" id="SDZ41332.1"/>
    </source>
</evidence>
<dbReference type="Gene3D" id="3.40.50.11090">
    <property type="match status" value="1"/>
</dbReference>
<dbReference type="Gene3D" id="3.40.50.2000">
    <property type="entry name" value="Glycogen Phosphorylase B"/>
    <property type="match status" value="1"/>
</dbReference>
<dbReference type="Pfam" id="PF00535">
    <property type="entry name" value="Glycos_transf_2"/>
    <property type="match status" value="1"/>
</dbReference>
<accession>A0A1H3STP0</accession>
<dbReference type="Pfam" id="PF21374">
    <property type="entry name" value="WsaF_N"/>
    <property type="match status" value="1"/>
</dbReference>
<comment type="similarity">
    <text evidence="2">Belongs to the glycosyltransferase 2 family.</text>
</comment>
<dbReference type="PANTHER" id="PTHR43179:SF12">
    <property type="entry name" value="GALACTOFURANOSYLTRANSFERASE GLFT2"/>
    <property type="match status" value="1"/>
</dbReference>
<organism evidence="8 9">
    <name type="scientific">Herbiconiux ginsengi</name>
    <dbReference type="NCBI Taxonomy" id="381665"/>
    <lineage>
        <taxon>Bacteria</taxon>
        <taxon>Bacillati</taxon>
        <taxon>Actinomycetota</taxon>
        <taxon>Actinomycetes</taxon>
        <taxon>Micrococcales</taxon>
        <taxon>Microbacteriaceae</taxon>
        <taxon>Herbiconiux</taxon>
    </lineage>
</organism>
<dbReference type="OrthoDB" id="7615426at2"/>
<keyword evidence="3" id="KW-0328">Glycosyltransferase</keyword>
<keyword evidence="9" id="KW-1185">Reference proteome</keyword>
<evidence type="ECO:0000259" key="5">
    <source>
        <dbReference type="Pfam" id="PF00535"/>
    </source>
</evidence>
<protein>
    <submittedName>
        <fullName evidence="8">Glycosyltransferase, GT2 family</fullName>
    </submittedName>
</protein>
<dbReference type="EMBL" id="FNPZ01000004">
    <property type="protein sequence ID" value="SDZ41332.1"/>
    <property type="molecule type" value="Genomic_DNA"/>
</dbReference>
<evidence type="ECO:0000256" key="3">
    <source>
        <dbReference type="ARBA" id="ARBA00022676"/>
    </source>
</evidence>
<feature type="domain" description="Glycosyltransferase 2-like" evidence="5">
    <location>
        <begin position="304"/>
        <end position="426"/>
    </location>
</feature>
<feature type="domain" description="WsaF C-terminal" evidence="7">
    <location>
        <begin position="810"/>
        <end position="932"/>
    </location>
</feature>
<dbReference type="SUPFAM" id="SSF53448">
    <property type="entry name" value="Nucleotide-diphospho-sugar transferases"/>
    <property type="match status" value="1"/>
</dbReference>
<dbReference type="Gene3D" id="3.90.550.10">
    <property type="entry name" value="Spore Coat Polysaccharide Biosynthesis Protein SpsA, Chain A"/>
    <property type="match status" value="1"/>
</dbReference>
<dbReference type="InterPro" id="IPR048510">
    <property type="entry name" value="WsaF_N"/>
</dbReference>
<dbReference type="InterPro" id="IPR029044">
    <property type="entry name" value="Nucleotide-diphossugar_trans"/>
</dbReference>
<dbReference type="STRING" id="381665.SAMN05216554_3687"/>
<dbReference type="GO" id="GO:0030247">
    <property type="term" value="F:polysaccharide binding"/>
    <property type="evidence" value="ECO:0007669"/>
    <property type="project" value="InterPro"/>
</dbReference>
<evidence type="ECO:0000259" key="7">
    <source>
        <dbReference type="Pfam" id="PF22772"/>
    </source>
</evidence>
<reference evidence="8 9" key="1">
    <citation type="submission" date="2016-10" db="EMBL/GenBank/DDBJ databases">
        <authorList>
            <person name="de Groot N.N."/>
        </authorList>
    </citation>
    <scope>NUCLEOTIDE SEQUENCE [LARGE SCALE GENOMIC DNA]</scope>
    <source>
        <strain evidence="8 9">CGMCC 4.3491</strain>
    </source>
</reference>
<evidence type="ECO:0000256" key="4">
    <source>
        <dbReference type="ARBA" id="ARBA00022679"/>
    </source>
</evidence>
<gene>
    <name evidence="8" type="ORF">SAMN05216554_3687</name>
</gene>